<sequence>LMQTYIGAVLRAVGEADATLHEIAFEVIRQTLQQGIVHPLRCIPSVVLSMASPIPRIRQRAVDLFAALDGRHASLIYSRMLDCIQATAAFRKRVAHAVDAPRRCMRTPEAVMASFYGFARQKKPRRVDFVRSLLKPYASITPAGVHPDTVLLCRFIAENLATFDYTSADEVLTVTTELDRVVADYGVPLLSLSDEEDANG</sequence>
<evidence type="ECO:0000313" key="4">
    <source>
        <dbReference type="Proteomes" id="UP000271241"/>
    </source>
</evidence>
<reference evidence="4" key="1">
    <citation type="journal article" date="2018" name="Nat. Microbiol.">
        <title>Leveraging single-cell genomics to expand the fungal tree of life.</title>
        <authorList>
            <person name="Ahrendt S.R."/>
            <person name="Quandt C.A."/>
            <person name="Ciobanu D."/>
            <person name="Clum A."/>
            <person name="Salamov A."/>
            <person name="Andreopoulos B."/>
            <person name="Cheng J.F."/>
            <person name="Woyke T."/>
            <person name="Pelin A."/>
            <person name="Henrissat B."/>
            <person name="Reynolds N.K."/>
            <person name="Benny G.L."/>
            <person name="Smith M.E."/>
            <person name="James T.Y."/>
            <person name="Grigoriev I.V."/>
        </authorList>
    </citation>
    <scope>NUCLEOTIDE SEQUENCE [LARGE SCALE GENOMIC DNA]</scope>
    <source>
        <strain evidence="4">RSA 1356</strain>
    </source>
</reference>
<protein>
    <recommendedName>
        <fullName evidence="1">Sister chromatid cohesion protein</fullName>
    </recommendedName>
</protein>
<dbReference type="GO" id="GO:0140588">
    <property type="term" value="P:chromatin looping"/>
    <property type="evidence" value="ECO:0007669"/>
    <property type="project" value="InterPro"/>
</dbReference>
<dbReference type="PANTHER" id="PTHR21704">
    <property type="entry name" value="NIPPED-B-LIKE PROTEIN DELANGIN SCC2-RELATED"/>
    <property type="match status" value="1"/>
</dbReference>
<feature type="non-terminal residue" evidence="3">
    <location>
        <position position="1"/>
    </location>
</feature>
<dbReference type="GO" id="GO:0034087">
    <property type="term" value="P:establishment of mitotic sister chromatid cohesion"/>
    <property type="evidence" value="ECO:0007669"/>
    <property type="project" value="TreeGrafter"/>
</dbReference>
<dbReference type="Pfam" id="PF12830">
    <property type="entry name" value="Nipped-B_C"/>
    <property type="match status" value="1"/>
</dbReference>
<comment type="subcellular location">
    <subcellularLocation>
        <location evidence="1">Nucleus</location>
    </subcellularLocation>
</comment>
<dbReference type="InterPro" id="IPR033031">
    <property type="entry name" value="Scc2/Nipped-B"/>
</dbReference>
<dbReference type="PANTHER" id="PTHR21704:SF18">
    <property type="entry name" value="NIPPED-B-LIKE PROTEIN"/>
    <property type="match status" value="1"/>
</dbReference>
<proteinExistence type="inferred from homology"/>
<dbReference type="Proteomes" id="UP000271241">
    <property type="component" value="Unassembled WGS sequence"/>
</dbReference>
<dbReference type="GO" id="GO:0003682">
    <property type="term" value="F:chromatin binding"/>
    <property type="evidence" value="ECO:0007669"/>
    <property type="project" value="TreeGrafter"/>
</dbReference>
<dbReference type="GO" id="GO:0090694">
    <property type="term" value="C:Scc2-Scc4 cohesin loading complex"/>
    <property type="evidence" value="ECO:0007669"/>
    <property type="project" value="TreeGrafter"/>
</dbReference>
<dbReference type="GO" id="GO:1990414">
    <property type="term" value="P:replication-born double-strand break repair via sister chromatid exchange"/>
    <property type="evidence" value="ECO:0007669"/>
    <property type="project" value="TreeGrafter"/>
</dbReference>
<keyword evidence="1" id="KW-0131">Cell cycle</keyword>
<evidence type="ECO:0000259" key="2">
    <source>
        <dbReference type="Pfam" id="PF12830"/>
    </source>
</evidence>
<keyword evidence="1" id="KW-0677">Repeat</keyword>
<keyword evidence="1" id="KW-0539">Nucleus</keyword>
<dbReference type="GO" id="GO:0061775">
    <property type="term" value="F:cohesin loader activity"/>
    <property type="evidence" value="ECO:0007669"/>
    <property type="project" value="InterPro"/>
</dbReference>
<dbReference type="STRING" id="78915.A0A4V1IX55"/>
<organism evidence="3 4">
    <name type="scientific">Thamnocephalis sphaerospora</name>
    <dbReference type="NCBI Taxonomy" id="78915"/>
    <lineage>
        <taxon>Eukaryota</taxon>
        <taxon>Fungi</taxon>
        <taxon>Fungi incertae sedis</taxon>
        <taxon>Zoopagomycota</taxon>
        <taxon>Zoopagomycotina</taxon>
        <taxon>Zoopagomycetes</taxon>
        <taxon>Zoopagales</taxon>
        <taxon>Sigmoideomycetaceae</taxon>
        <taxon>Thamnocephalis</taxon>
    </lineage>
</organism>
<keyword evidence="4" id="KW-1185">Reference proteome</keyword>
<dbReference type="EMBL" id="KZ992483">
    <property type="protein sequence ID" value="RKP09879.1"/>
    <property type="molecule type" value="Genomic_DNA"/>
</dbReference>
<dbReference type="GO" id="GO:0010468">
    <property type="term" value="P:regulation of gene expression"/>
    <property type="evidence" value="ECO:0007669"/>
    <property type="project" value="InterPro"/>
</dbReference>
<dbReference type="AlphaFoldDB" id="A0A4V1IX55"/>
<evidence type="ECO:0000313" key="3">
    <source>
        <dbReference type="EMBL" id="RKP09879.1"/>
    </source>
</evidence>
<comment type="similarity">
    <text evidence="1">Belongs to the SCC2/Nipped-B family.</text>
</comment>
<accession>A0A4V1IX55</accession>
<evidence type="ECO:0000256" key="1">
    <source>
        <dbReference type="RuleBase" id="RU364107"/>
    </source>
</evidence>
<name>A0A4V1IX55_9FUNG</name>
<dbReference type="InterPro" id="IPR024986">
    <property type="entry name" value="Nipped-B_C"/>
</dbReference>
<dbReference type="GO" id="GO:0071169">
    <property type="term" value="P:establishment of protein localization to chromatin"/>
    <property type="evidence" value="ECO:0007669"/>
    <property type="project" value="TreeGrafter"/>
</dbReference>
<dbReference type="OrthoDB" id="418242at2759"/>
<feature type="domain" description="Sister chromatid cohesion C-terminal" evidence="2">
    <location>
        <begin position="1"/>
        <end position="181"/>
    </location>
</feature>
<gene>
    <name evidence="3" type="ORF">THASP1DRAFT_13678</name>
</gene>